<keyword evidence="6" id="KW-1185">Reference proteome</keyword>
<dbReference type="Gene3D" id="3.40.50.2300">
    <property type="match status" value="2"/>
</dbReference>
<dbReference type="PRINTS" id="PR00036">
    <property type="entry name" value="HTHLACI"/>
</dbReference>
<dbReference type="CDD" id="cd06267">
    <property type="entry name" value="PBP1_LacI_sugar_binding-like"/>
    <property type="match status" value="1"/>
</dbReference>
<dbReference type="PROSITE" id="PS00356">
    <property type="entry name" value="HTH_LACI_1"/>
    <property type="match status" value="1"/>
</dbReference>
<dbReference type="GO" id="GO:0003700">
    <property type="term" value="F:DNA-binding transcription factor activity"/>
    <property type="evidence" value="ECO:0007669"/>
    <property type="project" value="TreeGrafter"/>
</dbReference>
<dbReference type="SUPFAM" id="SSF47413">
    <property type="entry name" value="lambda repressor-like DNA-binding domains"/>
    <property type="match status" value="1"/>
</dbReference>
<dbReference type="EMBL" id="FNKK01000002">
    <property type="protein sequence ID" value="SDQ96613.1"/>
    <property type="molecule type" value="Genomic_DNA"/>
</dbReference>
<protein>
    <submittedName>
        <fullName evidence="5">Transcriptional regulator, LacI family</fullName>
    </submittedName>
</protein>
<keyword evidence="3" id="KW-0804">Transcription</keyword>
<dbReference type="Pfam" id="PF13377">
    <property type="entry name" value="Peripla_BP_3"/>
    <property type="match status" value="1"/>
</dbReference>
<accession>A0A1H1F6G8</accession>
<keyword evidence="2" id="KW-0238">DNA-binding</keyword>
<evidence type="ECO:0000313" key="5">
    <source>
        <dbReference type="EMBL" id="SDQ96613.1"/>
    </source>
</evidence>
<dbReference type="AlphaFoldDB" id="A0A1H1F6G8"/>
<dbReference type="PANTHER" id="PTHR30146">
    <property type="entry name" value="LACI-RELATED TRANSCRIPTIONAL REPRESSOR"/>
    <property type="match status" value="1"/>
</dbReference>
<dbReference type="CDD" id="cd01392">
    <property type="entry name" value="HTH_LacI"/>
    <property type="match status" value="1"/>
</dbReference>
<evidence type="ECO:0000313" key="6">
    <source>
        <dbReference type="Proteomes" id="UP000217103"/>
    </source>
</evidence>
<sequence>MPRDATLEDVARQAGVSLATASRVLNGSTRQVGRALRERVEQAAAELGYTTNRAAQALARSASDILGLVVHDLSDPYFAVVANAVVRAAERHGLSVMVGTTFRDPEAEIGYVATLRAQRVRAIVLAGSRIADPRVTERLRKEIDRFQSTGGRAALIGQDLLGVDTVVPDNRAGARALAVSLAELGHSRFAILTGPSTLLTAVDRVTGFTEGLASAGLPAPLLIPGPFDRDGGYAAAERLVALMSGEAGAEPIEGAEFPASEVTCVFAVNDVMAVGALAALRAHGVDVPGRVSVAGFDDIPTLRDLTPSLTTVRLPLAEMGRRAVELAMGTAPITAEPALTEVVLRESTRPLP</sequence>
<evidence type="ECO:0000256" key="1">
    <source>
        <dbReference type="ARBA" id="ARBA00023015"/>
    </source>
</evidence>
<dbReference type="GO" id="GO:0000976">
    <property type="term" value="F:transcription cis-regulatory region binding"/>
    <property type="evidence" value="ECO:0007669"/>
    <property type="project" value="TreeGrafter"/>
</dbReference>
<dbReference type="PANTHER" id="PTHR30146:SF153">
    <property type="entry name" value="LACTOSE OPERON REPRESSOR"/>
    <property type="match status" value="1"/>
</dbReference>
<dbReference type="SUPFAM" id="SSF53822">
    <property type="entry name" value="Periplasmic binding protein-like I"/>
    <property type="match status" value="1"/>
</dbReference>
<reference evidence="5 6" key="1">
    <citation type="submission" date="2016-10" db="EMBL/GenBank/DDBJ databases">
        <authorList>
            <person name="de Groot N.N."/>
        </authorList>
    </citation>
    <scope>NUCLEOTIDE SEQUENCE [LARGE SCALE GENOMIC DNA]</scope>
    <source>
        <strain evidence="5 6">DSM 43794</strain>
    </source>
</reference>
<organism evidence="5 6">
    <name type="scientific">Thermostaphylospora chromogena</name>
    <dbReference type="NCBI Taxonomy" id="35622"/>
    <lineage>
        <taxon>Bacteria</taxon>
        <taxon>Bacillati</taxon>
        <taxon>Actinomycetota</taxon>
        <taxon>Actinomycetes</taxon>
        <taxon>Streptosporangiales</taxon>
        <taxon>Thermomonosporaceae</taxon>
        <taxon>Thermostaphylospora</taxon>
    </lineage>
</organism>
<dbReference type="Pfam" id="PF00356">
    <property type="entry name" value="LacI"/>
    <property type="match status" value="1"/>
</dbReference>
<gene>
    <name evidence="5" type="ORF">SAMN04489764_2820</name>
</gene>
<feature type="domain" description="HTH lacI-type" evidence="4">
    <location>
        <begin position="5"/>
        <end position="60"/>
    </location>
</feature>
<dbReference type="OrthoDB" id="3226810at2"/>
<proteinExistence type="predicted"/>
<evidence type="ECO:0000256" key="2">
    <source>
        <dbReference type="ARBA" id="ARBA00023125"/>
    </source>
</evidence>
<dbReference type="Gene3D" id="1.10.260.40">
    <property type="entry name" value="lambda repressor-like DNA-binding domains"/>
    <property type="match status" value="1"/>
</dbReference>
<evidence type="ECO:0000256" key="3">
    <source>
        <dbReference type="ARBA" id="ARBA00023163"/>
    </source>
</evidence>
<dbReference type="PROSITE" id="PS50932">
    <property type="entry name" value="HTH_LACI_2"/>
    <property type="match status" value="1"/>
</dbReference>
<dbReference type="InterPro" id="IPR046335">
    <property type="entry name" value="LacI/GalR-like_sensor"/>
</dbReference>
<dbReference type="RefSeq" id="WP_093259451.1">
    <property type="nucleotide sequence ID" value="NZ_FNKK01000002.1"/>
</dbReference>
<keyword evidence="1" id="KW-0805">Transcription regulation</keyword>
<dbReference type="Proteomes" id="UP000217103">
    <property type="component" value="Unassembled WGS sequence"/>
</dbReference>
<dbReference type="InterPro" id="IPR028082">
    <property type="entry name" value="Peripla_BP_I"/>
</dbReference>
<dbReference type="SMART" id="SM00354">
    <property type="entry name" value="HTH_LACI"/>
    <property type="match status" value="1"/>
</dbReference>
<dbReference type="STRING" id="35622.SAMN04489764_2820"/>
<name>A0A1H1F6G8_9ACTN</name>
<dbReference type="InterPro" id="IPR000843">
    <property type="entry name" value="HTH_LacI"/>
</dbReference>
<dbReference type="InterPro" id="IPR010982">
    <property type="entry name" value="Lambda_DNA-bd_dom_sf"/>
</dbReference>
<evidence type="ECO:0000259" key="4">
    <source>
        <dbReference type="PROSITE" id="PS50932"/>
    </source>
</evidence>